<evidence type="ECO:0000313" key="7">
    <source>
        <dbReference type="Proteomes" id="UP000218811"/>
    </source>
</evidence>
<comment type="similarity">
    <text evidence="2">Belongs to the IWS1 family.</text>
</comment>
<comment type="function">
    <text evidence="1">Transcription factor involved in RNA polymerase II transcription regulation. May function in both SPT15/TBP post-recruitment and recruitment steps of transcription.</text>
</comment>
<dbReference type="PANTHER" id="PTHR46010">
    <property type="entry name" value="PROTEIN IWS1 HOMOLOG"/>
    <property type="match status" value="1"/>
</dbReference>
<organism evidence="6 7">
    <name type="scientific">Wolfiporia cocos (strain MD-104)</name>
    <name type="common">Brown rot fungus</name>
    <dbReference type="NCBI Taxonomy" id="742152"/>
    <lineage>
        <taxon>Eukaryota</taxon>
        <taxon>Fungi</taxon>
        <taxon>Dikarya</taxon>
        <taxon>Basidiomycota</taxon>
        <taxon>Agaricomycotina</taxon>
        <taxon>Agaricomycetes</taxon>
        <taxon>Polyporales</taxon>
        <taxon>Phaeolaceae</taxon>
        <taxon>Wolfiporia</taxon>
    </lineage>
</organism>
<accession>A0A2H3JK27</accession>
<evidence type="ECO:0000256" key="2">
    <source>
        <dbReference type="ARBA" id="ARBA00037992"/>
    </source>
</evidence>
<feature type="region of interest" description="Disordered" evidence="4">
    <location>
        <begin position="73"/>
        <end position="169"/>
    </location>
</feature>
<comment type="subcellular location">
    <subcellularLocation>
        <location evidence="3">Nucleus</location>
    </subcellularLocation>
</comment>
<name>A0A2H3JK27_WOLCO</name>
<feature type="domain" description="TFIIS N-terminal" evidence="5">
    <location>
        <begin position="261"/>
        <end position="338"/>
    </location>
</feature>
<dbReference type="Proteomes" id="UP000218811">
    <property type="component" value="Unassembled WGS sequence"/>
</dbReference>
<sequence length="436" mass="49581">MRYAYAAFSNLVNFQFRPNTRKVTRGHAAQRHCRLARPLRTIHLRAIGLHLQDLHQWSVRCKLSENDLEREIFGSDDELSSPDEDDIQEKSYGAPSGAQAVYESSGDSGDDYVQEKRQAKSREGGRGRRSQRIGEGGAKGAKTPRQPKRKRKEIEEVDMSQLPPAQANRLKLDMKIDAILKPNRASKPRRKKKDDDDVLDRFADETVARLKEDMFAAAHDDEQAKREKRPATSKLKMLPRVMDVMRKNALTESIIDNNLLEAVTRWLKPSFDRSLPALDIQKEFFPALKRMDIDTGALKEARLGPVVLFYTKCKRVTPDIQRHANDLVSAWSRPIIKRSASYRDRVIPVANMPEEGARTGGERLNAILARAKEGEKNRVRKNAVMIPQRELGSYTIAPHSSAVLGRNSMSVDVDIERRKKNAERLRSLTRKIASKT</sequence>
<dbReference type="GO" id="GO:0016973">
    <property type="term" value="P:poly(A)+ mRNA export from nucleus"/>
    <property type="evidence" value="ECO:0007669"/>
    <property type="project" value="TreeGrafter"/>
</dbReference>
<proteinExistence type="inferred from homology"/>
<dbReference type="PANTHER" id="PTHR46010:SF1">
    <property type="entry name" value="PROTEIN IWS1 HOMOLOG"/>
    <property type="match status" value="1"/>
</dbReference>
<dbReference type="EMBL" id="KB468124">
    <property type="protein sequence ID" value="PCH42201.1"/>
    <property type="molecule type" value="Genomic_DNA"/>
</dbReference>
<dbReference type="GO" id="GO:0005634">
    <property type="term" value="C:nucleus"/>
    <property type="evidence" value="ECO:0007669"/>
    <property type="project" value="UniProtKB-SubCell"/>
</dbReference>
<dbReference type="STRING" id="742152.A0A2H3JK27"/>
<dbReference type="InterPro" id="IPR051037">
    <property type="entry name" value="RNAPII_TF_IWS1"/>
</dbReference>
<evidence type="ECO:0000259" key="5">
    <source>
        <dbReference type="PROSITE" id="PS51319"/>
    </source>
</evidence>
<dbReference type="Gene3D" id="1.20.930.10">
    <property type="entry name" value="Conserved domain common to transcription factors TFIIS, elongin A, CRSP70"/>
    <property type="match status" value="1"/>
</dbReference>
<evidence type="ECO:0000313" key="6">
    <source>
        <dbReference type="EMBL" id="PCH42201.1"/>
    </source>
</evidence>
<dbReference type="OMA" id="MPAYNIQ"/>
<reference evidence="6 7" key="1">
    <citation type="journal article" date="2012" name="Science">
        <title>The Paleozoic origin of enzymatic lignin decomposition reconstructed from 31 fungal genomes.</title>
        <authorList>
            <person name="Floudas D."/>
            <person name="Binder M."/>
            <person name="Riley R."/>
            <person name="Barry K."/>
            <person name="Blanchette R.A."/>
            <person name="Henrissat B."/>
            <person name="Martinez A.T."/>
            <person name="Otillar R."/>
            <person name="Spatafora J.W."/>
            <person name="Yadav J.S."/>
            <person name="Aerts A."/>
            <person name="Benoit I."/>
            <person name="Boyd A."/>
            <person name="Carlson A."/>
            <person name="Copeland A."/>
            <person name="Coutinho P.M."/>
            <person name="de Vries R.P."/>
            <person name="Ferreira P."/>
            <person name="Findley K."/>
            <person name="Foster B."/>
            <person name="Gaskell J."/>
            <person name="Glotzer D."/>
            <person name="Gorecki P."/>
            <person name="Heitman J."/>
            <person name="Hesse C."/>
            <person name="Hori C."/>
            <person name="Igarashi K."/>
            <person name="Jurgens J.A."/>
            <person name="Kallen N."/>
            <person name="Kersten P."/>
            <person name="Kohler A."/>
            <person name="Kuees U."/>
            <person name="Kumar T.K.A."/>
            <person name="Kuo A."/>
            <person name="LaButti K."/>
            <person name="Larrondo L.F."/>
            <person name="Lindquist E."/>
            <person name="Ling A."/>
            <person name="Lombard V."/>
            <person name="Lucas S."/>
            <person name="Lundell T."/>
            <person name="Martin R."/>
            <person name="McLaughlin D.J."/>
            <person name="Morgenstern I."/>
            <person name="Morin E."/>
            <person name="Murat C."/>
            <person name="Nagy L.G."/>
            <person name="Nolan M."/>
            <person name="Ohm R.A."/>
            <person name="Patyshakuliyeva A."/>
            <person name="Rokas A."/>
            <person name="Ruiz-Duenas F.J."/>
            <person name="Sabat G."/>
            <person name="Salamov A."/>
            <person name="Samejima M."/>
            <person name="Schmutz J."/>
            <person name="Slot J.C."/>
            <person name="St John F."/>
            <person name="Stenlid J."/>
            <person name="Sun H."/>
            <person name="Sun S."/>
            <person name="Syed K."/>
            <person name="Tsang A."/>
            <person name="Wiebenga A."/>
            <person name="Young D."/>
            <person name="Pisabarro A."/>
            <person name="Eastwood D.C."/>
            <person name="Martin F."/>
            <person name="Cullen D."/>
            <person name="Grigoriev I.V."/>
            <person name="Hibbett D.S."/>
        </authorList>
    </citation>
    <scope>NUCLEOTIDE SEQUENCE [LARGE SCALE GENOMIC DNA]</scope>
    <source>
        <strain evidence="6 7">MD-104</strain>
    </source>
</reference>
<dbReference type="PROSITE" id="PS51319">
    <property type="entry name" value="TFIIS_N"/>
    <property type="match status" value="1"/>
</dbReference>
<feature type="compositionally biased region" description="Acidic residues" evidence="4">
    <location>
        <begin position="74"/>
        <end position="87"/>
    </location>
</feature>
<feature type="compositionally biased region" description="Basic and acidic residues" evidence="4">
    <location>
        <begin position="113"/>
        <end position="126"/>
    </location>
</feature>
<dbReference type="AlphaFoldDB" id="A0A2H3JK27"/>
<dbReference type="InterPro" id="IPR035441">
    <property type="entry name" value="TFIIS/LEDGF_dom_sf"/>
</dbReference>
<keyword evidence="3" id="KW-0539">Nucleus</keyword>
<dbReference type="OrthoDB" id="21124at2759"/>
<evidence type="ECO:0000256" key="3">
    <source>
        <dbReference type="PROSITE-ProRule" id="PRU00649"/>
    </source>
</evidence>
<dbReference type="Pfam" id="PF08711">
    <property type="entry name" value="Med26"/>
    <property type="match status" value="1"/>
</dbReference>
<gene>
    <name evidence="6" type="ORF">WOLCODRAFT_132245</name>
</gene>
<evidence type="ECO:0000256" key="4">
    <source>
        <dbReference type="SAM" id="MobiDB-lite"/>
    </source>
</evidence>
<protein>
    <recommendedName>
        <fullName evidence="5">TFIIS N-terminal domain-containing protein</fullName>
    </recommendedName>
</protein>
<evidence type="ECO:0000256" key="1">
    <source>
        <dbReference type="ARBA" id="ARBA00037349"/>
    </source>
</evidence>
<dbReference type="InterPro" id="IPR017923">
    <property type="entry name" value="TFIIS_N"/>
</dbReference>
<keyword evidence="7" id="KW-1185">Reference proteome</keyword>